<organism evidence="1">
    <name type="scientific">uncultured Rubrobacteraceae bacterium</name>
    <dbReference type="NCBI Taxonomy" id="349277"/>
    <lineage>
        <taxon>Bacteria</taxon>
        <taxon>Bacillati</taxon>
        <taxon>Actinomycetota</taxon>
        <taxon>Rubrobacteria</taxon>
        <taxon>Rubrobacterales</taxon>
        <taxon>Rubrobacteraceae</taxon>
        <taxon>environmental samples</taxon>
    </lineage>
</organism>
<gene>
    <name evidence="1" type="ORF">AVDCRST_MAG25-294</name>
</gene>
<accession>A0A6J4QWL6</accession>
<name>A0A6J4QWL6_9ACTN</name>
<dbReference type="AlphaFoldDB" id="A0A6J4QWL6"/>
<protein>
    <recommendedName>
        <fullName evidence="2">DAPG hydrolase PhiG domain-containing protein</fullName>
    </recommendedName>
</protein>
<sequence length="176" mass="20042">MERWPEIGPEGFPVPNGAPQGFVEHAYERSFEAPFPVGLVWSWLNDPATFTESQVWPYRVEFVRGGFEPGVLNVHHGPLLNVAGVIGEVRDPAPGSSGHRDLKYFYGSYALSPRLVRPTRLRFWAEEASSAAGRTRVSLELDSLVRRQFVPVWDLSQKIFWSRFPAWMEKELSAIR</sequence>
<dbReference type="EMBL" id="CADCVI010000021">
    <property type="protein sequence ID" value="CAA9457276.1"/>
    <property type="molecule type" value="Genomic_DNA"/>
</dbReference>
<reference evidence="1" key="1">
    <citation type="submission" date="2020-02" db="EMBL/GenBank/DDBJ databases">
        <authorList>
            <person name="Meier V. D."/>
        </authorList>
    </citation>
    <scope>NUCLEOTIDE SEQUENCE</scope>
    <source>
        <strain evidence="1">AVDCRST_MAG25</strain>
    </source>
</reference>
<evidence type="ECO:0008006" key="2">
    <source>
        <dbReference type="Google" id="ProtNLM"/>
    </source>
</evidence>
<evidence type="ECO:0000313" key="1">
    <source>
        <dbReference type="EMBL" id="CAA9457276.1"/>
    </source>
</evidence>
<proteinExistence type="predicted"/>